<dbReference type="EC" id="2.1.1.64" evidence="5"/>
<dbReference type="InterPro" id="IPR029063">
    <property type="entry name" value="SAM-dependent_MTases_sf"/>
</dbReference>
<organism evidence="5 6">
    <name type="scientific">Actinomadura fibrosa</name>
    <dbReference type="NCBI Taxonomy" id="111802"/>
    <lineage>
        <taxon>Bacteria</taxon>
        <taxon>Bacillati</taxon>
        <taxon>Actinomycetota</taxon>
        <taxon>Actinomycetes</taxon>
        <taxon>Streptosporangiales</taxon>
        <taxon>Thermomonosporaceae</taxon>
        <taxon>Actinomadura</taxon>
    </lineage>
</organism>
<gene>
    <name evidence="5" type="ORF">ACFQZM_35710</name>
</gene>
<dbReference type="EC" id="2.1.1.222" evidence="5"/>
<keyword evidence="2 5" id="KW-0808">Transferase</keyword>
<dbReference type="InterPro" id="IPR013216">
    <property type="entry name" value="Methyltransf_11"/>
</dbReference>
<dbReference type="Proteomes" id="UP001597063">
    <property type="component" value="Unassembled WGS sequence"/>
</dbReference>
<dbReference type="GO" id="GO:0032259">
    <property type="term" value="P:methylation"/>
    <property type="evidence" value="ECO:0007669"/>
    <property type="project" value="UniProtKB-KW"/>
</dbReference>
<dbReference type="GO" id="GO:0061542">
    <property type="term" value="F:3-demethylubiquinol 3-O-methyltransferase activity"/>
    <property type="evidence" value="ECO:0007669"/>
    <property type="project" value="UniProtKB-EC"/>
</dbReference>
<evidence type="ECO:0000313" key="5">
    <source>
        <dbReference type="EMBL" id="MFD0689883.1"/>
    </source>
</evidence>
<dbReference type="CDD" id="cd02440">
    <property type="entry name" value="AdoMet_MTases"/>
    <property type="match status" value="1"/>
</dbReference>
<keyword evidence="6" id="KW-1185">Reference proteome</keyword>
<accession>A0ABW2XUD6</accession>
<evidence type="ECO:0000259" key="4">
    <source>
        <dbReference type="SMART" id="SM00650"/>
    </source>
</evidence>
<comment type="caution">
    <text evidence="5">The sequence shown here is derived from an EMBL/GenBank/DDBJ whole genome shotgun (WGS) entry which is preliminary data.</text>
</comment>
<dbReference type="PANTHER" id="PTHR43861">
    <property type="entry name" value="TRANS-ACONITATE 2-METHYLTRANSFERASE-RELATED"/>
    <property type="match status" value="1"/>
</dbReference>
<evidence type="ECO:0000313" key="6">
    <source>
        <dbReference type="Proteomes" id="UP001597063"/>
    </source>
</evidence>
<dbReference type="EMBL" id="JBHTGP010000018">
    <property type="protein sequence ID" value="MFD0689883.1"/>
    <property type="molecule type" value="Genomic_DNA"/>
</dbReference>
<sequence>MNQAHLTYLSSPEWAGKLRTELLPWLREAADLGGDVLEIGPGFGVTTELLLEVTSQVTAVELDPALAAEVRTRFRGAPVEVVEGDATVVDLPVGRFSAATCFSMLHHVPSPSAQDRLLSRLHRALGSGAALLGVESIDTDLIRQGHVDDTYVPVDPDTFGSRLEAAGFQDAQVTRINGYQFQFVARNSAGA</sequence>
<protein>
    <submittedName>
        <fullName evidence="5">Class I SAM-dependent methyltransferase</fullName>
        <ecNumber evidence="5">2.1.1.222</ecNumber>
        <ecNumber evidence="5">2.1.1.64</ecNumber>
    </submittedName>
</protein>
<dbReference type="Gene3D" id="3.40.50.150">
    <property type="entry name" value="Vaccinia Virus protein VP39"/>
    <property type="match status" value="1"/>
</dbReference>
<dbReference type="InterPro" id="IPR020598">
    <property type="entry name" value="rRNA_Ade_methylase_Trfase_N"/>
</dbReference>
<dbReference type="GO" id="GO:0102208">
    <property type="term" value="F:2-polyprenyl-6-hydroxyphenol methylase activity"/>
    <property type="evidence" value="ECO:0007669"/>
    <property type="project" value="UniProtKB-EC"/>
</dbReference>
<evidence type="ECO:0000256" key="3">
    <source>
        <dbReference type="ARBA" id="ARBA00022691"/>
    </source>
</evidence>
<proteinExistence type="predicted"/>
<dbReference type="SMART" id="SM00650">
    <property type="entry name" value="rADc"/>
    <property type="match status" value="1"/>
</dbReference>
<reference evidence="6" key="1">
    <citation type="journal article" date="2019" name="Int. J. Syst. Evol. Microbiol.">
        <title>The Global Catalogue of Microorganisms (GCM) 10K type strain sequencing project: providing services to taxonomists for standard genome sequencing and annotation.</title>
        <authorList>
            <consortium name="The Broad Institute Genomics Platform"/>
            <consortium name="The Broad Institute Genome Sequencing Center for Infectious Disease"/>
            <person name="Wu L."/>
            <person name="Ma J."/>
        </authorList>
    </citation>
    <scope>NUCLEOTIDE SEQUENCE [LARGE SCALE GENOMIC DNA]</scope>
    <source>
        <strain evidence="6">JCM 9371</strain>
    </source>
</reference>
<feature type="domain" description="Ribosomal RNA adenine methylase transferase N-terminal" evidence="4">
    <location>
        <begin position="22"/>
        <end position="145"/>
    </location>
</feature>
<keyword evidence="3" id="KW-0949">S-adenosyl-L-methionine</keyword>
<name>A0ABW2XUD6_9ACTN</name>
<dbReference type="SUPFAM" id="SSF53335">
    <property type="entry name" value="S-adenosyl-L-methionine-dependent methyltransferases"/>
    <property type="match status" value="1"/>
</dbReference>
<dbReference type="Pfam" id="PF08241">
    <property type="entry name" value="Methyltransf_11"/>
    <property type="match status" value="1"/>
</dbReference>
<dbReference type="RefSeq" id="WP_131757437.1">
    <property type="nucleotide sequence ID" value="NZ_CAACUY010000031.1"/>
</dbReference>
<evidence type="ECO:0000256" key="2">
    <source>
        <dbReference type="ARBA" id="ARBA00022679"/>
    </source>
</evidence>
<evidence type="ECO:0000256" key="1">
    <source>
        <dbReference type="ARBA" id="ARBA00022603"/>
    </source>
</evidence>
<keyword evidence="1 5" id="KW-0489">Methyltransferase</keyword>